<evidence type="ECO:0000313" key="2">
    <source>
        <dbReference type="EMBL" id="TEB12794.1"/>
    </source>
</evidence>
<dbReference type="EMBL" id="QFFZ01000005">
    <property type="protein sequence ID" value="TEB12794.1"/>
    <property type="molecule type" value="Genomic_DNA"/>
</dbReference>
<gene>
    <name evidence="2" type="ORF">Pmgp_00770</name>
</gene>
<dbReference type="Pfam" id="PF13240">
    <property type="entry name" value="Zn_Ribbon_1"/>
    <property type="match status" value="1"/>
</dbReference>
<proteinExistence type="predicted"/>
<feature type="domain" description="Zinc-ribbon" evidence="1">
    <location>
        <begin position="2"/>
        <end position="21"/>
    </location>
</feature>
<comment type="caution">
    <text evidence="2">The sequence shown here is derived from an EMBL/GenBank/DDBJ whole genome shotgun (WGS) entry which is preliminary data.</text>
</comment>
<keyword evidence="3" id="KW-1185">Reference proteome</keyword>
<reference evidence="2 3" key="1">
    <citation type="journal article" date="2018" name="Environ. Microbiol.">
        <title>Novel energy conservation strategies and behaviour of Pelotomaculum schinkii driving syntrophic propionate catabolism.</title>
        <authorList>
            <person name="Hidalgo-Ahumada C.A.P."/>
            <person name="Nobu M.K."/>
            <person name="Narihiro T."/>
            <person name="Tamaki H."/>
            <person name="Liu W.T."/>
            <person name="Kamagata Y."/>
            <person name="Stams A.J.M."/>
            <person name="Imachi H."/>
            <person name="Sousa D.Z."/>
        </authorList>
    </citation>
    <scope>NUCLEOTIDE SEQUENCE [LARGE SCALE GENOMIC DNA]</scope>
    <source>
        <strain evidence="2 3">MGP</strain>
    </source>
</reference>
<dbReference type="InterPro" id="IPR026870">
    <property type="entry name" value="Zinc_ribbon_dom"/>
</dbReference>
<dbReference type="Proteomes" id="UP000297597">
    <property type="component" value="Unassembled WGS sequence"/>
</dbReference>
<organism evidence="2 3">
    <name type="scientific">Pelotomaculum propionicicum</name>
    <dbReference type="NCBI Taxonomy" id="258475"/>
    <lineage>
        <taxon>Bacteria</taxon>
        <taxon>Bacillati</taxon>
        <taxon>Bacillota</taxon>
        <taxon>Clostridia</taxon>
        <taxon>Eubacteriales</taxon>
        <taxon>Desulfotomaculaceae</taxon>
        <taxon>Pelotomaculum</taxon>
    </lineage>
</organism>
<sequence length="185" mass="19946">MFCSQCGNKVNPGDRFCGQCGLGVAMTAQPAPAGARQFPAGSKESLLQAVEQELAAFPQLVVERSSKTDLEIKSVLADAHWGVGKKKVEYSACLLAKETERKVVFWEMIKETGAGMGVFGGFKVEKYKSDGSTRSGTVREAGYGPGGKIIDYNWDYAQTRSIVEGVVRAGGWKFTTSLLKGKATY</sequence>
<evidence type="ECO:0000259" key="1">
    <source>
        <dbReference type="Pfam" id="PF13240"/>
    </source>
</evidence>
<dbReference type="AlphaFoldDB" id="A0A4Y7RUW9"/>
<evidence type="ECO:0000313" key="3">
    <source>
        <dbReference type="Proteomes" id="UP000297597"/>
    </source>
</evidence>
<protein>
    <recommendedName>
        <fullName evidence="1">Zinc-ribbon domain-containing protein</fullName>
    </recommendedName>
</protein>
<accession>A0A4Y7RUW9</accession>
<name>A0A4Y7RUW9_9FIRM</name>